<dbReference type="InterPro" id="IPR025400">
    <property type="entry name" value="Lin1244/Lin1753-like_N"/>
</dbReference>
<dbReference type="PANTHER" id="PTHR39196:SF1">
    <property type="entry name" value="PRIMOSOME, DNAD SUBUNIT"/>
    <property type="match status" value="1"/>
</dbReference>
<name>A0A6L5GTI1_9FIRM</name>
<dbReference type="Pfam" id="PF14297">
    <property type="entry name" value="Lin1244_N"/>
    <property type="match status" value="1"/>
</dbReference>
<dbReference type="Proteomes" id="UP000473648">
    <property type="component" value="Unassembled WGS sequence"/>
</dbReference>
<evidence type="ECO:0000259" key="2">
    <source>
        <dbReference type="Pfam" id="PF14297"/>
    </source>
</evidence>
<evidence type="ECO:0000313" key="3">
    <source>
        <dbReference type="EMBL" id="MQM73458.1"/>
    </source>
</evidence>
<feature type="region of interest" description="Disordered" evidence="1">
    <location>
        <begin position="161"/>
        <end position="223"/>
    </location>
</feature>
<dbReference type="AlphaFoldDB" id="A0A6L5GTI1"/>
<feature type="domain" description="Lin1244/Lin1753-like N-terminal" evidence="2">
    <location>
        <begin position="46"/>
        <end position="137"/>
    </location>
</feature>
<organism evidence="3 4">
    <name type="scientific">Candidatus Pseudoramibacter fermentans</name>
    <dbReference type="NCBI Taxonomy" id="2594427"/>
    <lineage>
        <taxon>Bacteria</taxon>
        <taxon>Bacillati</taxon>
        <taxon>Bacillota</taxon>
        <taxon>Clostridia</taxon>
        <taxon>Eubacteriales</taxon>
        <taxon>Eubacteriaceae</taxon>
        <taxon>Pseudoramibacter</taxon>
    </lineage>
</organism>
<feature type="compositionally biased region" description="Polar residues" evidence="1">
    <location>
        <begin position="198"/>
        <end position="211"/>
    </location>
</feature>
<protein>
    <submittedName>
        <fullName evidence="3">DUF4373 domain-containing protein</fullName>
    </submittedName>
</protein>
<dbReference type="PANTHER" id="PTHR39196">
    <property type="entry name" value="PRIMOSOME, DNAD SUBUNIT"/>
    <property type="match status" value="1"/>
</dbReference>
<evidence type="ECO:0000256" key="1">
    <source>
        <dbReference type="SAM" id="MobiDB-lite"/>
    </source>
</evidence>
<proteinExistence type="predicted"/>
<sequence length="326" mass="36629">MTKTYTCLQERKGVHWKKLTDGRPAETNLTRRRPNMARPVKTGLDYFPFDTRQSTALQLLEAQCGAAGFGIYVHLLMQIYGDHGYYLPWSDDMALVMAYSSSTEPERIQQVVDVCVARRIFDPKLYADAHILTSRYIQEVYTFGKRHSKAQIDPAYDLIGNENGPVMVDQNPTKENKVKQKKTKQSDSRPAPKGASGQIRTENLSSESQENPEVPPAAMLPIRGGGRYTVTKADVDALAKRFPRADVAGELVRMLNWLGHNPARRRKAARMPAFIESWIADAALSRPVDPAEPERDDAKRREGLIDALADADTKALWDMIPDEDKA</sequence>
<reference evidence="3" key="1">
    <citation type="journal article" date="2020" name="Appl. Environ. Microbiol.">
        <title>Medium-Chain Fatty Acid Synthesis by 'Candidatus Weimeria bifida' gen. nov., sp. nov., and 'Candidatus Pseudoramibacter fermentans' sp. nov.</title>
        <authorList>
            <person name="Scarborough M.J."/>
            <person name="Myers K.S."/>
            <person name="Donohue T.J."/>
            <person name="Noguera D.R."/>
        </authorList>
    </citation>
    <scope>NUCLEOTIDE SEQUENCE</scope>
    <source>
        <strain evidence="3">EUB1.1</strain>
    </source>
</reference>
<evidence type="ECO:0000313" key="4">
    <source>
        <dbReference type="Proteomes" id="UP000473648"/>
    </source>
</evidence>
<comment type="caution">
    <text evidence="3">The sequence shown here is derived from an EMBL/GenBank/DDBJ whole genome shotgun (WGS) entry which is preliminary data.</text>
</comment>
<gene>
    <name evidence="3" type="ORF">FRC53_08625</name>
</gene>
<accession>A0A6L5GTI1</accession>
<dbReference type="EMBL" id="VOGB01000005">
    <property type="protein sequence ID" value="MQM73458.1"/>
    <property type="molecule type" value="Genomic_DNA"/>
</dbReference>
<keyword evidence="4" id="KW-1185">Reference proteome</keyword>